<dbReference type="PROSITE" id="PS51257">
    <property type="entry name" value="PROKAR_LIPOPROTEIN"/>
    <property type="match status" value="1"/>
</dbReference>
<protein>
    <submittedName>
        <fullName evidence="4">Uncharacterized protein</fullName>
    </submittedName>
</protein>
<dbReference type="Proteomes" id="UP000026962">
    <property type="component" value="Chromosome 9"/>
</dbReference>
<name>A0A0E0M0C5_ORYPU</name>
<dbReference type="InterPro" id="IPR007918">
    <property type="entry name" value="MDM35_apoptosis"/>
</dbReference>
<evidence type="ECO:0000313" key="5">
    <source>
        <dbReference type="Proteomes" id="UP000026962"/>
    </source>
</evidence>
<comment type="similarity">
    <text evidence="1">Belongs to the TRIAP1/MDM35 family.</text>
</comment>
<dbReference type="AlphaFoldDB" id="A0A0E0M0C5"/>
<dbReference type="GO" id="GO:0005758">
    <property type="term" value="C:mitochondrial intermembrane space"/>
    <property type="evidence" value="ECO:0007669"/>
    <property type="project" value="TreeGrafter"/>
</dbReference>
<feature type="transmembrane region" description="Helical" evidence="3">
    <location>
        <begin position="153"/>
        <end position="173"/>
    </location>
</feature>
<reference evidence="4" key="1">
    <citation type="submission" date="2015-04" db="UniProtKB">
        <authorList>
            <consortium name="EnsemblPlants"/>
        </authorList>
    </citation>
    <scope>IDENTIFICATION</scope>
</reference>
<dbReference type="GO" id="GO:0005829">
    <property type="term" value="C:cytosol"/>
    <property type="evidence" value="ECO:0007669"/>
    <property type="project" value="TreeGrafter"/>
</dbReference>
<evidence type="ECO:0000256" key="1">
    <source>
        <dbReference type="ARBA" id="ARBA00006196"/>
    </source>
</evidence>
<dbReference type="eggNOG" id="KOG3481">
    <property type="taxonomic scope" value="Eukaryota"/>
</dbReference>
<dbReference type="PROSITE" id="PS51808">
    <property type="entry name" value="CHCH"/>
    <property type="match status" value="1"/>
</dbReference>
<dbReference type="Pfam" id="PF05254">
    <property type="entry name" value="UPF0203"/>
    <property type="match status" value="1"/>
</dbReference>
<keyword evidence="3" id="KW-0812">Transmembrane</keyword>
<dbReference type="PANTHER" id="PTHR46403:SF1">
    <property type="entry name" value="TP53-REGULATED INHIBITOR OF APOPTOSIS 1"/>
    <property type="match status" value="1"/>
</dbReference>
<dbReference type="GO" id="GO:0005634">
    <property type="term" value="C:nucleus"/>
    <property type="evidence" value="ECO:0007669"/>
    <property type="project" value="TreeGrafter"/>
</dbReference>
<keyword evidence="3" id="KW-0472">Membrane</keyword>
<reference evidence="4" key="2">
    <citation type="submission" date="2018-05" db="EMBL/GenBank/DDBJ databases">
        <title>OpunRS2 (Oryza punctata Reference Sequence Version 2).</title>
        <authorList>
            <person name="Zhang J."/>
            <person name="Kudrna D."/>
            <person name="Lee S."/>
            <person name="Talag J."/>
            <person name="Welchert J."/>
            <person name="Wing R.A."/>
        </authorList>
    </citation>
    <scope>NUCLEOTIDE SEQUENCE [LARGE SCALE GENOMIC DNA]</scope>
</reference>
<dbReference type="Gramene" id="OPUNC09G06220.1">
    <property type="protein sequence ID" value="OPUNC09G06220.1"/>
    <property type="gene ID" value="OPUNC09G06220"/>
</dbReference>
<dbReference type="GO" id="GO:1990050">
    <property type="term" value="F:phosphatidic acid transfer activity"/>
    <property type="evidence" value="ECO:0007669"/>
    <property type="project" value="TreeGrafter"/>
</dbReference>
<keyword evidence="5" id="KW-1185">Reference proteome</keyword>
<evidence type="ECO:0000256" key="2">
    <source>
        <dbReference type="ARBA" id="ARBA00023157"/>
    </source>
</evidence>
<dbReference type="PANTHER" id="PTHR46403">
    <property type="entry name" value="TP53-REGULATED INHIBITOR OF APOPTOSIS 1"/>
    <property type="match status" value="1"/>
</dbReference>
<evidence type="ECO:0000256" key="3">
    <source>
        <dbReference type="SAM" id="Phobius"/>
    </source>
</evidence>
<dbReference type="EnsemblPlants" id="OPUNC09G06220.1">
    <property type="protein sequence ID" value="OPUNC09G06220.1"/>
    <property type="gene ID" value="OPUNC09G06220"/>
</dbReference>
<accession>A0A0E0M0C5</accession>
<feature type="transmembrane region" description="Helical" evidence="3">
    <location>
        <begin position="179"/>
        <end position="199"/>
    </location>
</feature>
<keyword evidence="3" id="KW-1133">Transmembrane helix</keyword>
<proteinExistence type="inferred from homology"/>
<dbReference type="STRING" id="4537.A0A0E0M0C5"/>
<evidence type="ECO:0000313" key="4">
    <source>
        <dbReference type="EnsemblPlants" id="OPUNC09G06220.1"/>
    </source>
</evidence>
<dbReference type="GO" id="GO:0045332">
    <property type="term" value="P:phospholipid translocation"/>
    <property type="evidence" value="ECO:0007669"/>
    <property type="project" value="TreeGrafter"/>
</dbReference>
<sequence length="207" mass="22803">MLFGRSKPSSSTASPASAASSAAAAACSELRAAYHECFNRWYAEKFAKGQWHKDDCVGEWHKYRACLEEHLEDKNLRQILLESETSAYYAQFDADSSSRKGGTSTPTKVQRTGIPFRLLFFMAKKSKNNSTRRASASSSSSSSAAADGDRSPWLRLTAFAVLTLHSAFSAYLARDDARLVALVVVGYLLMLMLLFYGLAVPVHQKRA</sequence>
<dbReference type="HOGENOM" id="CLU_1350635_0_0_1"/>
<keyword evidence="2" id="KW-1015">Disulfide bond</keyword>
<organism evidence="4">
    <name type="scientific">Oryza punctata</name>
    <name type="common">Red rice</name>
    <dbReference type="NCBI Taxonomy" id="4537"/>
    <lineage>
        <taxon>Eukaryota</taxon>
        <taxon>Viridiplantae</taxon>
        <taxon>Streptophyta</taxon>
        <taxon>Embryophyta</taxon>
        <taxon>Tracheophyta</taxon>
        <taxon>Spermatophyta</taxon>
        <taxon>Magnoliopsida</taxon>
        <taxon>Liliopsida</taxon>
        <taxon>Poales</taxon>
        <taxon>Poaceae</taxon>
        <taxon>BOP clade</taxon>
        <taxon>Oryzoideae</taxon>
        <taxon>Oryzeae</taxon>
        <taxon>Oryzinae</taxon>
        <taxon>Oryza</taxon>
    </lineage>
</organism>